<dbReference type="Pfam" id="PF07398">
    <property type="entry name" value="MDMPI_C"/>
    <property type="match status" value="1"/>
</dbReference>
<dbReference type="NCBIfam" id="TIGR03083">
    <property type="entry name" value="maleylpyruvate isomerase family mycothiol-dependent enzyme"/>
    <property type="match status" value="1"/>
</dbReference>
<organism evidence="3 4">
    <name type="scientific">Microlunatus panaciterrae</name>
    <dbReference type="NCBI Taxonomy" id="400768"/>
    <lineage>
        <taxon>Bacteria</taxon>
        <taxon>Bacillati</taxon>
        <taxon>Actinomycetota</taxon>
        <taxon>Actinomycetes</taxon>
        <taxon>Propionibacteriales</taxon>
        <taxon>Propionibacteriaceae</taxon>
        <taxon>Microlunatus</taxon>
    </lineage>
</organism>
<keyword evidence="4" id="KW-1185">Reference proteome</keyword>
<name>A0ABS2RHI7_9ACTN</name>
<dbReference type="PANTHER" id="PTHR40758">
    <property type="entry name" value="CONSERVED PROTEIN"/>
    <property type="match status" value="1"/>
</dbReference>
<sequence length="252" mass="27546">MTDARPTWLPFDRYLELIEADAHRLLDVASRDLNAAVPGCPDWTVTDLCRHLAEVYAHKIACMAAGAPPKPWPLPEFQIGEPLQLLARESTAIVEALRSRDPADSTWTWLPADQTVGFWYRRMAQETAVHRVDGEQAVGEQTAIDEALAVDGVDEFLGCMLGGPWWTDGDYSATNATVRVETGSHGWYVRCASAAVEVRYGDADAEVDATIAGEPEQLLLALWGRTPLLELVVDGDPEAAGRFAGRVQLCGD</sequence>
<accession>A0ABS2RHI7</accession>
<evidence type="ECO:0000259" key="1">
    <source>
        <dbReference type="Pfam" id="PF07398"/>
    </source>
</evidence>
<dbReference type="InterPro" id="IPR024344">
    <property type="entry name" value="MDMPI_metal-binding"/>
</dbReference>
<dbReference type="InterPro" id="IPR010872">
    <property type="entry name" value="MDMPI_C-term_domain"/>
</dbReference>
<proteinExistence type="predicted"/>
<dbReference type="InterPro" id="IPR017517">
    <property type="entry name" value="Maleyloyr_isom"/>
</dbReference>
<gene>
    <name evidence="3" type="ORF">JOE57_001109</name>
</gene>
<protein>
    <submittedName>
        <fullName evidence="3">Uncharacterized protein (TIGR03083 family)</fullName>
    </submittedName>
</protein>
<evidence type="ECO:0000313" key="3">
    <source>
        <dbReference type="EMBL" id="MBM7798188.1"/>
    </source>
</evidence>
<evidence type="ECO:0000313" key="4">
    <source>
        <dbReference type="Proteomes" id="UP000704762"/>
    </source>
</evidence>
<dbReference type="SUPFAM" id="SSF109854">
    <property type="entry name" value="DinB/YfiT-like putative metalloenzymes"/>
    <property type="match status" value="1"/>
</dbReference>
<dbReference type="EMBL" id="JAFBCF010000001">
    <property type="protein sequence ID" value="MBM7798188.1"/>
    <property type="molecule type" value="Genomic_DNA"/>
</dbReference>
<feature type="domain" description="Mycothiol-dependent maleylpyruvate isomerase metal-binding" evidence="2">
    <location>
        <begin position="23"/>
        <end position="133"/>
    </location>
</feature>
<reference evidence="3 4" key="1">
    <citation type="submission" date="2021-01" db="EMBL/GenBank/DDBJ databases">
        <title>Sequencing the genomes of 1000 actinobacteria strains.</title>
        <authorList>
            <person name="Klenk H.-P."/>
        </authorList>
    </citation>
    <scope>NUCLEOTIDE SEQUENCE [LARGE SCALE GENOMIC DNA]</scope>
    <source>
        <strain evidence="3 4">DSM 18662</strain>
    </source>
</reference>
<comment type="caution">
    <text evidence="3">The sequence shown here is derived from an EMBL/GenBank/DDBJ whole genome shotgun (WGS) entry which is preliminary data.</text>
</comment>
<feature type="domain" description="MDMPI C-terminal" evidence="1">
    <location>
        <begin position="148"/>
        <end position="241"/>
    </location>
</feature>
<dbReference type="InterPro" id="IPR034660">
    <property type="entry name" value="DinB/YfiT-like"/>
</dbReference>
<dbReference type="Proteomes" id="UP000704762">
    <property type="component" value="Unassembled WGS sequence"/>
</dbReference>
<dbReference type="RefSeq" id="WP_204916768.1">
    <property type="nucleotide sequence ID" value="NZ_BAAAQP010000011.1"/>
</dbReference>
<dbReference type="Pfam" id="PF11716">
    <property type="entry name" value="MDMPI_N"/>
    <property type="match status" value="1"/>
</dbReference>
<evidence type="ECO:0000259" key="2">
    <source>
        <dbReference type="Pfam" id="PF11716"/>
    </source>
</evidence>
<dbReference type="PANTHER" id="PTHR40758:SF1">
    <property type="entry name" value="CONSERVED PROTEIN"/>
    <property type="match status" value="1"/>
</dbReference>